<protein>
    <submittedName>
        <fullName evidence="1">Uncharacterized protein</fullName>
    </submittedName>
</protein>
<evidence type="ECO:0000313" key="2">
    <source>
        <dbReference type="Proteomes" id="UP000199095"/>
    </source>
</evidence>
<organism evidence="1 2">
    <name type="scientific">Salinibacillus kushneri</name>
    <dbReference type="NCBI Taxonomy" id="237682"/>
    <lineage>
        <taxon>Bacteria</taxon>
        <taxon>Bacillati</taxon>
        <taxon>Bacillota</taxon>
        <taxon>Bacilli</taxon>
        <taxon>Bacillales</taxon>
        <taxon>Bacillaceae</taxon>
        <taxon>Salinibacillus</taxon>
    </lineage>
</organism>
<proteinExistence type="predicted"/>
<dbReference type="AlphaFoldDB" id="A0A1I0F4N3"/>
<name>A0A1I0F4N3_9BACI</name>
<gene>
    <name evidence="1" type="ORF">SAMN05421676_105194</name>
</gene>
<reference evidence="2" key="1">
    <citation type="submission" date="2016-10" db="EMBL/GenBank/DDBJ databases">
        <authorList>
            <person name="Varghese N."/>
            <person name="Submissions S."/>
        </authorList>
    </citation>
    <scope>NUCLEOTIDE SEQUENCE [LARGE SCALE GENOMIC DNA]</scope>
    <source>
        <strain evidence="2">CGMCC 1.3566</strain>
    </source>
</reference>
<dbReference type="EMBL" id="FOHJ01000005">
    <property type="protein sequence ID" value="SET52809.1"/>
    <property type="molecule type" value="Genomic_DNA"/>
</dbReference>
<dbReference type="RefSeq" id="WP_093134544.1">
    <property type="nucleotide sequence ID" value="NZ_FOHJ01000005.1"/>
</dbReference>
<accession>A0A1I0F4N3</accession>
<sequence>MKDNTYIYIPNMIGYSIEEMKQKFKEYTINIQMDTILLKNKMLDQVDTRKISWSKYREVNKCS</sequence>
<keyword evidence="2" id="KW-1185">Reference proteome</keyword>
<dbReference type="Proteomes" id="UP000199095">
    <property type="component" value="Unassembled WGS sequence"/>
</dbReference>
<evidence type="ECO:0000313" key="1">
    <source>
        <dbReference type="EMBL" id="SET52809.1"/>
    </source>
</evidence>